<dbReference type="AlphaFoldDB" id="A0A836I831"/>
<dbReference type="PANTHER" id="PTHR39666">
    <property type="entry name" value="RANBP2-TYPE DOMAIN-CONTAINING PROTEIN"/>
    <property type="match status" value="1"/>
</dbReference>
<dbReference type="RefSeq" id="XP_067757548.1">
    <property type="nucleotide sequence ID" value="XM_067901842.1"/>
</dbReference>
<dbReference type="Proteomes" id="UP000674318">
    <property type="component" value="Unassembled WGS sequence"/>
</dbReference>
<gene>
    <name evidence="2" type="ORF">JKF63_05889</name>
</gene>
<name>A0A836I831_9TRYP</name>
<evidence type="ECO:0000313" key="3">
    <source>
        <dbReference type="Proteomes" id="UP000674318"/>
    </source>
</evidence>
<evidence type="ECO:0000313" key="2">
    <source>
        <dbReference type="EMBL" id="KAG5506386.1"/>
    </source>
</evidence>
<reference evidence="2 3" key="1">
    <citation type="submission" date="2021-02" db="EMBL/GenBank/DDBJ databases">
        <title>Porcisia hertigi Genome sequencing and assembly.</title>
        <authorList>
            <person name="Almutairi H."/>
            <person name="Gatherer D."/>
        </authorList>
    </citation>
    <scope>NUCLEOTIDE SEQUENCE [LARGE SCALE GENOMIC DNA]</scope>
    <source>
        <strain evidence="2 3">C119</strain>
    </source>
</reference>
<comment type="caution">
    <text evidence="2">The sequence shown here is derived from an EMBL/GenBank/DDBJ whole genome shotgun (WGS) entry which is preliminary data.</text>
</comment>
<accession>A0A836I831</accession>
<proteinExistence type="predicted"/>
<feature type="region of interest" description="Disordered" evidence="1">
    <location>
        <begin position="55"/>
        <end position="104"/>
    </location>
</feature>
<evidence type="ECO:0000256" key="1">
    <source>
        <dbReference type="SAM" id="MobiDB-lite"/>
    </source>
</evidence>
<keyword evidence="3" id="KW-1185">Reference proteome</keyword>
<protein>
    <submittedName>
        <fullName evidence="2">Uncharacterized protein</fullName>
    </submittedName>
</protein>
<dbReference type="EMBL" id="JAFJZO010000020">
    <property type="protein sequence ID" value="KAG5506386.1"/>
    <property type="molecule type" value="Genomic_DNA"/>
</dbReference>
<dbReference type="OrthoDB" id="277199at2759"/>
<dbReference type="GeneID" id="94291919"/>
<dbReference type="PANTHER" id="PTHR39666:SF1">
    <property type="entry name" value="NUCLEAR PORE COMPLEX NUP2_50_61 DOMAIN-CONTAINING PROTEIN"/>
    <property type="match status" value="1"/>
</dbReference>
<organism evidence="2 3">
    <name type="scientific">Porcisia hertigi</name>
    <dbReference type="NCBI Taxonomy" id="2761500"/>
    <lineage>
        <taxon>Eukaryota</taxon>
        <taxon>Discoba</taxon>
        <taxon>Euglenozoa</taxon>
        <taxon>Kinetoplastea</taxon>
        <taxon>Metakinetoplastina</taxon>
        <taxon>Trypanosomatida</taxon>
        <taxon>Trypanosomatidae</taxon>
        <taxon>Leishmaniinae</taxon>
        <taxon>Porcisia</taxon>
    </lineage>
</organism>
<sequence>MSAVPSSHQEYRQAIIELYEKHDPGKVSRVDETLKRFVGREEALVRTLRRKFYEGMPSGGEEAPDQASASSIAPPLHFSLPRMSNGSDTQPLLPPSSDATLSSAAEDYRTRAINLYRRYNPSKLDRVDAQLRKYTGQEEAYLRALERKLTKTHPAAAVADSTEEASLPATAIAAEAGPLDDNQGRTNDGSGSEENKAQLLSIHEAHAPERVNPAEVQPQSYLGGGEEVIEEGVVRYSPGPVASVADTLTTIPGATTEAMVRTATTVIHSADDPLRTVTSSAPLTVVATPQEDEKTAALSARLMAAASSSPQAENSVHARKEGGVVQCEGSEASVSPAALPETVGATVAARAPTHEASGLAAPAAASSPDSTLEAAFSLSPVCSSSGGSRAAVLMCAESVSVPGVTRSSPTPAPAAGPLQASSASKARLRARPSVPSKAAYPAREREVTCSRLVDTDRIGATLHSVIKRMALFDITFYDFFRVLGSFHSRGYERVSLEVANALLGVLFPGLSLAEVSWQRVHPSRSPEEKGEEAGLPAVEMRERIMQGAVRQLQSNVSVSNVLVENYAQSLVQRMAEFVKTCRMTLVQLQRQPRLLSAGFWVHRSVMPRAVPCWKRCWATTSTGGDALSLCHVGSLRTALCIPFASVARCYRERTATGAPPAYTRNGLAFQMTTGAPPLLVVLCPESGDVAAQLFSAFRSWCSSVRDAHLGGPAMHSASSLSSASRSQSVAPERGDQLAVKQVRVWVFLKTTSTYELQNWCVDGQSIHMLSGRTGELRACAVADLKSVITEMELPVRPPMREAHGFVFCFSNGLAPLMAFTEAPQERTWLLDRIYRSQMLMQVTVKNEQKRG</sequence>
<feature type="region of interest" description="Disordered" evidence="1">
    <location>
        <begin position="404"/>
        <end position="439"/>
    </location>
</feature>
<dbReference type="KEGG" id="phet:94291919"/>
<feature type="region of interest" description="Disordered" evidence="1">
    <location>
        <begin position="173"/>
        <end position="196"/>
    </location>
</feature>